<proteinExistence type="predicted"/>
<protein>
    <submittedName>
        <fullName evidence="1">3134_t:CDS:1</fullName>
    </submittedName>
</protein>
<evidence type="ECO:0000313" key="1">
    <source>
        <dbReference type="EMBL" id="CAG8474133.1"/>
    </source>
</evidence>
<dbReference type="EMBL" id="CAJVQC010000558">
    <property type="protein sequence ID" value="CAG8474133.1"/>
    <property type="molecule type" value="Genomic_DNA"/>
</dbReference>
<feature type="non-terminal residue" evidence="1">
    <location>
        <position position="167"/>
    </location>
</feature>
<keyword evidence="2" id="KW-1185">Reference proteome</keyword>
<comment type="caution">
    <text evidence="1">The sequence shown here is derived from an EMBL/GenBank/DDBJ whole genome shotgun (WGS) entry which is preliminary data.</text>
</comment>
<evidence type="ECO:0000313" key="2">
    <source>
        <dbReference type="Proteomes" id="UP000789920"/>
    </source>
</evidence>
<gene>
    <name evidence="1" type="ORF">RPERSI_LOCUS707</name>
</gene>
<name>A0ACA9KHH8_9GLOM</name>
<reference evidence="1" key="1">
    <citation type="submission" date="2021-06" db="EMBL/GenBank/DDBJ databases">
        <authorList>
            <person name="Kallberg Y."/>
            <person name="Tangrot J."/>
            <person name="Rosling A."/>
        </authorList>
    </citation>
    <scope>NUCLEOTIDE SEQUENCE</scope>
    <source>
        <strain evidence="1">MA461A</strain>
    </source>
</reference>
<accession>A0ACA9KHH8</accession>
<organism evidence="1 2">
    <name type="scientific">Racocetra persica</name>
    <dbReference type="NCBI Taxonomy" id="160502"/>
    <lineage>
        <taxon>Eukaryota</taxon>
        <taxon>Fungi</taxon>
        <taxon>Fungi incertae sedis</taxon>
        <taxon>Mucoromycota</taxon>
        <taxon>Glomeromycotina</taxon>
        <taxon>Glomeromycetes</taxon>
        <taxon>Diversisporales</taxon>
        <taxon>Gigasporaceae</taxon>
        <taxon>Racocetra</taxon>
    </lineage>
</organism>
<dbReference type="Proteomes" id="UP000789920">
    <property type="component" value="Unassembled WGS sequence"/>
</dbReference>
<sequence length="167" mass="19598">MLNLQLDDLIFAQSDNSKLVESLKFIQPRATSGSLAIYNEFEFDELHHFKQIYQLEVEDTITGFEFFPGKMLSSKKINIGLLNEIYNILVEYYNNAYDMEFLSIVKSVQKNLKRTDSRIIVLPQNSFILVKFVQENSSIEVFLGQVQYFFEHKVCLPEVKIHHLTYE</sequence>